<evidence type="ECO:0000313" key="10">
    <source>
        <dbReference type="Proteomes" id="UP000029462"/>
    </source>
</evidence>
<dbReference type="InterPro" id="IPR036259">
    <property type="entry name" value="MFS_trans_sf"/>
</dbReference>
<dbReference type="GO" id="GO:0022857">
    <property type="term" value="F:transmembrane transporter activity"/>
    <property type="evidence" value="ECO:0007669"/>
    <property type="project" value="InterPro"/>
</dbReference>
<dbReference type="OrthoDB" id="9773957at2"/>
<dbReference type="InterPro" id="IPR020846">
    <property type="entry name" value="MFS_dom"/>
</dbReference>
<evidence type="ECO:0000256" key="5">
    <source>
        <dbReference type="ARBA" id="ARBA00023136"/>
    </source>
</evidence>
<feature type="transmembrane region" description="Helical" evidence="7">
    <location>
        <begin position="185"/>
        <end position="204"/>
    </location>
</feature>
<feature type="transmembrane region" description="Helical" evidence="7">
    <location>
        <begin position="409"/>
        <end position="431"/>
    </location>
</feature>
<feature type="transmembrane region" description="Helical" evidence="7">
    <location>
        <begin position="249"/>
        <end position="273"/>
    </location>
</feature>
<feature type="transmembrane region" description="Helical" evidence="7">
    <location>
        <begin position="380"/>
        <end position="403"/>
    </location>
</feature>
<feature type="transmembrane region" description="Helical" evidence="7">
    <location>
        <begin position="320"/>
        <end position="338"/>
    </location>
</feature>
<dbReference type="Pfam" id="PF07690">
    <property type="entry name" value="MFS_1"/>
    <property type="match status" value="1"/>
</dbReference>
<name>A0A090V4I1_PSEVU</name>
<feature type="transmembrane region" description="Helical" evidence="7">
    <location>
        <begin position="344"/>
        <end position="368"/>
    </location>
</feature>
<evidence type="ECO:0000256" key="1">
    <source>
        <dbReference type="ARBA" id="ARBA00004141"/>
    </source>
</evidence>
<dbReference type="GO" id="GO:0016020">
    <property type="term" value="C:membrane"/>
    <property type="evidence" value="ECO:0007669"/>
    <property type="project" value="UniProtKB-SubCell"/>
</dbReference>
<evidence type="ECO:0000313" key="9">
    <source>
        <dbReference type="EMBL" id="GAL58174.1"/>
    </source>
</evidence>
<dbReference type="STRING" id="1115515.EV102420_09_02070"/>
<evidence type="ECO:0000256" key="7">
    <source>
        <dbReference type="SAM" id="Phobius"/>
    </source>
</evidence>
<protein>
    <submittedName>
        <fullName evidence="9">D-galactonate transporter</fullName>
    </submittedName>
</protein>
<keyword evidence="10" id="KW-1185">Reference proteome</keyword>
<evidence type="ECO:0000256" key="4">
    <source>
        <dbReference type="ARBA" id="ARBA00022989"/>
    </source>
</evidence>
<evidence type="ECO:0000256" key="3">
    <source>
        <dbReference type="ARBA" id="ARBA00022692"/>
    </source>
</evidence>
<keyword evidence="4 7" id="KW-1133">Transmembrane helix</keyword>
<organism evidence="9 10">
    <name type="scientific">Pseudescherichia vulneris NBRC 102420</name>
    <dbReference type="NCBI Taxonomy" id="1115515"/>
    <lineage>
        <taxon>Bacteria</taxon>
        <taxon>Pseudomonadati</taxon>
        <taxon>Pseudomonadota</taxon>
        <taxon>Gammaproteobacteria</taxon>
        <taxon>Enterobacterales</taxon>
        <taxon>Enterobacteriaceae</taxon>
        <taxon>Pseudescherichia</taxon>
    </lineage>
</organism>
<feature type="transmembrane region" description="Helical" evidence="7">
    <location>
        <begin position="285"/>
        <end position="308"/>
    </location>
</feature>
<evidence type="ECO:0000256" key="2">
    <source>
        <dbReference type="ARBA" id="ARBA00022475"/>
    </source>
</evidence>
<sequence>MNSDNNISQTVPISEVAQKPTRQRLYVLAILFVSLSIIYLDRVNISIIAANAQFLQEMNLAGKPIYIGLLMTSFLIAYGISNVVLSPVGDLIGPRKAMLIAYVVISLSLLLGGLSGIFGFLLGTRILLGIGEGLYYPMQNTFIKNWFPPKERGRANTAWILGQSLSPAIAMPVFTWIIAEYSWRHTFYFSFVLSLVPLMLIYFFTSNTPRENKYINNSELEIIEESVPGHIFKSDTFEKPSIITRSKIYLCNASFWMLLMIFSTNSMLSWGIVTWLPTYLNTERGFSWASVGWMSSLPFIFGLLFKIVSGIVVDRTGKKGLIMLISALLCATGILAGVNITNNYMAAIVISFGIGASSMQLPCIFTLLQGMVPTEAISSAAGALNGMAVGFGALSPVLIGFILSVSNDFYVVMYLLIGIVMVGALFSLVFAMKRL</sequence>
<dbReference type="PANTHER" id="PTHR11662:SF399">
    <property type="entry name" value="FI19708P1-RELATED"/>
    <property type="match status" value="1"/>
</dbReference>
<dbReference type="InterPro" id="IPR050382">
    <property type="entry name" value="MFS_Na/Anion_cotransporter"/>
</dbReference>
<dbReference type="RefSeq" id="WP_042391091.1">
    <property type="nucleotide sequence ID" value="NZ_BBMZ01000009.1"/>
</dbReference>
<keyword evidence="3 7" id="KW-0812">Transmembrane</keyword>
<feature type="transmembrane region" description="Helical" evidence="7">
    <location>
        <begin position="97"/>
        <end position="114"/>
    </location>
</feature>
<dbReference type="Proteomes" id="UP000029462">
    <property type="component" value="Unassembled WGS sequence"/>
</dbReference>
<keyword evidence="2" id="KW-1003">Cell membrane</keyword>
<evidence type="ECO:0000256" key="6">
    <source>
        <dbReference type="ARBA" id="ARBA00038514"/>
    </source>
</evidence>
<feature type="transmembrane region" description="Helical" evidence="7">
    <location>
        <begin position="120"/>
        <end position="137"/>
    </location>
</feature>
<feature type="domain" description="Major facilitator superfamily (MFS) profile" evidence="8">
    <location>
        <begin position="27"/>
        <end position="435"/>
    </location>
</feature>
<feature type="transmembrane region" description="Helical" evidence="7">
    <location>
        <begin position="25"/>
        <end position="45"/>
    </location>
</feature>
<comment type="caution">
    <text evidence="9">The sequence shown here is derived from an EMBL/GenBank/DDBJ whole genome shotgun (WGS) entry which is preliminary data.</text>
</comment>
<dbReference type="PANTHER" id="PTHR11662">
    <property type="entry name" value="SOLUTE CARRIER FAMILY 17"/>
    <property type="match status" value="1"/>
</dbReference>
<gene>
    <name evidence="9" type="primary">dgoT</name>
    <name evidence="9" type="ORF">EV102420_09_02070</name>
</gene>
<keyword evidence="5 7" id="KW-0472">Membrane</keyword>
<comment type="subcellular location">
    <subcellularLocation>
        <location evidence="1">Membrane</location>
        <topology evidence="1">Multi-pass membrane protein</topology>
    </subcellularLocation>
</comment>
<dbReference type="AlphaFoldDB" id="A0A090V4I1"/>
<feature type="transmembrane region" description="Helical" evidence="7">
    <location>
        <begin position="158"/>
        <end position="179"/>
    </location>
</feature>
<accession>A0A090V4I1</accession>
<dbReference type="PROSITE" id="PS50850">
    <property type="entry name" value="MFS"/>
    <property type="match status" value="1"/>
</dbReference>
<reference evidence="9 10" key="1">
    <citation type="submission" date="2014-09" db="EMBL/GenBank/DDBJ databases">
        <title>Whole genome shotgun sequence of Escherichia vulneris NBRC 102420.</title>
        <authorList>
            <person name="Yoshida Y."/>
            <person name="Hosoyama A."/>
            <person name="Tsuchikane K."/>
            <person name="Ohji S."/>
            <person name="Ichikawa N."/>
            <person name="Kimura A."/>
            <person name="Yamazoe A."/>
            <person name="Ezaki T."/>
            <person name="Fujita N."/>
        </authorList>
    </citation>
    <scope>NUCLEOTIDE SEQUENCE [LARGE SCALE GENOMIC DNA]</scope>
    <source>
        <strain evidence="9 10">NBRC 102420</strain>
    </source>
</reference>
<proteinExistence type="inferred from homology"/>
<feature type="transmembrane region" description="Helical" evidence="7">
    <location>
        <begin position="65"/>
        <end position="85"/>
    </location>
</feature>
<dbReference type="EMBL" id="BBMZ01000009">
    <property type="protein sequence ID" value="GAL58174.1"/>
    <property type="molecule type" value="Genomic_DNA"/>
</dbReference>
<dbReference type="CDD" id="cd17319">
    <property type="entry name" value="MFS_ExuT_GudP_like"/>
    <property type="match status" value="1"/>
</dbReference>
<dbReference type="InterPro" id="IPR011701">
    <property type="entry name" value="MFS"/>
</dbReference>
<evidence type="ECO:0000259" key="8">
    <source>
        <dbReference type="PROSITE" id="PS50850"/>
    </source>
</evidence>
<dbReference type="eggNOG" id="COG2271">
    <property type="taxonomic scope" value="Bacteria"/>
</dbReference>
<dbReference type="SUPFAM" id="SSF103473">
    <property type="entry name" value="MFS general substrate transporter"/>
    <property type="match status" value="1"/>
</dbReference>
<dbReference type="Gene3D" id="1.20.1250.20">
    <property type="entry name" value="MFS general substrate transporter like domains"/>
    <property type="match status" value="2"/>
</dbReference>
<comment type="similarity">
    <text evidence="6">Belongs to the major facilitator superfamily. Phthalate permease family.</text>
</comment>